<keyword evidence="6" id="KW-1185">Reference proteome</keyword>
<feature type="transmembrane region" description="Helical" evidence="2">
    <location>
        <begin position="88"/>
        <end position="112"/>
    </location>
</feature>
<dbReference type="InterPro" id="IPR036721">
    <property type="entry name" value="RCK_C_sf"/>
</dbReference>
<dbReference type="SUPFAM" id="SSF116726">
    <property type="entry name" value="TrkA C-terminal domain-like"/>
    <property type="match status" value="2"/>
</dbReference>
<dbReference type="OrthoDB" id="9781411at2"/>
<dbReference type="Pfam" id="PF02080">
    <property type="entry name" value="TrkA_C"/>
    <property type="match status" value="2"/>
</dbReference>
<feature type="domain" description="RCK C-terminal" evidence="4">
    <location>
        <begin position="264"/>
        <end position="347"/>
    </location>
</feature>
<dbReference type="RefSeq" id="WP_109647753.1">
    <property type="nucleotide sequence ID" value="NZ_QGGB01000009.1"/>
</dbReference>
<comment type="subcellular location">
    <subcellularLocation>
        <location evidence="1">Cell membrane</location>
        <topology evidence="1">Multi-pass membrane protein</topology>
    </subcellularLocation>
</comment>
<feature type="transmembrane region" description="Helical" evidence="2">
    <location>
        <begin position="58"/>
        <end position="76"/>
    </location>
</feature>
<evidence type="ECO:0000313" key="5">
    <source>
        <dbReference type="EMBL" id="PWN05726.1"/>
    </source>
</evidence>
<keyword evidence="2" id="KW-1133">Transmembrane helix</keyword>
<proteinExistence type="predicted"/>
<dbReference type="InterPro" id="IPR036291">
    <property type="entry name" value="NAD(P)-bd_dom_sf"/>
</dbReference>
<feature type="transmembrane region" description="Helical" evidence="2">
    <location>
        <begin position="24"/>
        <end position="46"/>
    </location>
</feature>
<dbReference type="GO" id="GO:0008324">
    <property type="term" value="F:monoatomic cation transmembrane transporter activity"/>
    <property type="evidence" value="ECO:0007669"/>
    <property type="project" value="InterPro"/>
</dbReference>
<dbReference type="PANTHER" id="PTHR43833:SF13">
    <property type="entry name" value="POTASSIUM CHANNEL PROTEIN 2-RELATED"/>
    <property type="match status" value="1"/>
</dbReference>
<protein>
    <submittedName>
        <fullName evidence="5">Potassium transporter TrkA</fullName>
    </submittedName>
</protein>
<dbReference type="PROSITE" id="PS51201">
    <property type="entry name" value="RCK_N"/>
    <property type="match status" value="2"/>
</dbReference>
<dbReference type="InterPro" id="IPR050721">
    <property type="entry name" value="Trk_Ktr_HKT_K-transport"/>
</dbReference>
<dbReference type="EMBL" id="QGGB01000009">
    <property type="protein sequence ID" value="PWN05726.1"/>
    <property type="molecule type" value="Genomic_DNA"/>
</dbReference>
<feature type="domain" description="RCK N-terminal" evidence="3">
    <location>
        <begin position="130"/>
        <end position="245"/>
    </location>
</feature>
<dbReference type="PANTHER" id="PTHR43833">
    <property type="entry name" value="POTASSIUM CHANNEL PROTEIN 2-RELATED-RELATED"/>
    <property type="match status" value="1"/>
</dbReference>
<dbReference type="Pfam" id="PF02254">
    <property type="entry name" value="TrkA_N"/>
    <property type="match status" value="2"/>
</dbReference>
<sequence length="567" mass="63316">MKFLGSQLSYFFANRRTRTNVVKLLKFIAVLVLMYVAYSILFHYVSLYEGQEHSWITGFYWVLVTMSTLGFGDIVFSSDLGRAYSMLVLFSGVLFLLVMLPFTFIEFFYAPWMKAMNQARAPKKLPQGTHDHVIITNLDAITEALIRKLAAYKIEYAILEPDLQKALDLADAGYTVVNSDPTDYETYHNLCIEKANLVVATGADTENTNVAFTVREFNKNTKIVATAVSSDSVDILQLAGANYVLQMGEILGRSLARRTLGGNARVHVIGHIDELVIGESTAQETPLVGKTLKDSRIRESTGASVVGIWERGKFSQPMPDTLITDKTVLVLAGTVEQLRNYDELVSIYHVSDKPVVIIGAGRVGRAAAKSLEERHIDYRIIDKNPDRIRDKEKYILGDAADHEVLKKAGIEESHTALITTHDDDINIYLTIYSRRLCPNMQIISRATYEKNINTMHRAGADFVMSYATMGANSIFNILEGQDVLTLAEGLNIFNHKVKETLAGKSLIESDIRKETGCTVLAINCNNKGMLVSPAPDHRMKAGEELILIGSPEGENDFNYRYEKNNEK</sequence>
<evidence type="ECO:0000256" key="1">
    <source>
        <dbReference type="ARBA" id="ARBA00004651"/>
    </source>
</evidence>
<feature type="domain" description="RCK N-terminal" evidence="3">
    <location>
        <begin position="352"/>
        <end position="464"/>
    </location>
</feature>
<dbReference type="Gene3D" id="3.40.50.720">
    <property type="entry name" value="NAD(P)-binding Rossmann-like Domain"/>
    <property type="match status" value="2"/>
</dbReference>
<evidence type="ECO:0000259" key="3">
    <source>
        <dbReference type="PROSITE" id="PS51201"/>
    </source>
</evidence>
<name>A0A316TZS9_9BACT</name>
<evidence type="ECO:0000259" key="4">
    <source>
        <dbReference type="PROSITE" id="PS51202"/>
    </source>
</evidence>
<dbReference type="InterPro" id="IPR013099">
    <property type="entry name" value="K_chnl_dom"/>
</dbReference>
<keyword evidence="2" id="KW-0812">Transmembrane</keyword>
<dbReference type="SUPFAM" id="SSF51735">
    <property type="entry name" value="NAD(P)-binding Rossmann-fold domains"/>
    <property type="match status" value="2"/>
</dbReference>
<dbReference type="InterPro" id="IPR003148">
    <property type="entry name" value="RCK_N"/>
</dbReference>
<dbReference type="GO" id="GO:0005886">
    <property type="term" value="C:plasma membrane"/>
    <property type="evidence" value="ECO:0007669"/>
    <property type="project" value="UniProtKB-SubCell"/>
</dbReference>
<accession>A0A316TZS9</accession>
<keyword evidence="2" id="KW-0472">Membrane</keyword>
<dbReference type="Gene3D" id="1.10.287.70">
    <property type="match status" value="1"/>
</dbReference>
<feature type="domain" description="RCK C-terminal" evidence="4">
    <location>
        <begin position="481"/>
        <end position="563"/>
    </location>
</feature>
<dbReference type="Gene3D" id="3.30.70.1450">
    <property type="entry name" value="Regulator of K+ conductance, C-terminal domain"/>
    <property type="match status" value="2"/>
</dbReference>
<reference evidence="5 6" key="1">
    <citation type="submission" date="2018-05" db="EMBL/GenBank/DDBJ databases">
        <title>Rhodohalobacter halophilus gen. nov., sp. nov., a moderately halophilic member of the family Balneolaceae.</title>
        <authorList>
            <person name="Liu Z.-W."/>
        </authorList>
    </citation>
    <scope>NUCLEOTIDE SEQUENCE [LARGE SCALE GENOMIC DNA]</scope>
    <source>
        <strain evidence="5 6">8A47</strain>
    </source>
</reference>
<evidence type="ECO:0000313" key="6">
    <source>
        <dbReference type="Proteomes" id="UP000245533"/>
    </source>
</evidence>
<organism evidence="5 6">
    <name type="scientific">Rhodohalobacter mucosus</name>
    <dbReference type="NCBI Taxonomy" id="2079485"/>
    <lineage>
        <taxon>Bacteria</taxon>
        <taxon>Pseudomonadati</taxon>
        <taxon>Balneolota</taxon>
        <taxon>Balneolia</taxon>
        <taxon>Balneolales</taxon>
        <taxon>Balneolaceae</taxon>
        <taxon>Rhodohalobacter</taxon>
    </lineage>
</organism>
<gene>
    <name evidence="5" type="ORF">DDZ15_14165</name>
</gene>
<comment type="caution">
    <text evidence="5">The sequence shown here is derived from an EMBL/GenBank/DDBJ whole genome shotgun (WGS) entry which is preliminary data.</text>
</comment>
<dbReference type="Pfam" id="PF07885">
    <property type="entry name" value="Ion_trans_2"/>
    <property type="match status" value="1"/>
</dbReference>
<dbReference type="PROSITE" id="PS51202">
    <property type="entry name" value="RCK_C"/>
    <property type="match status" value="2"/>
</dbReference>
<dbReference type="AlphaFoldDB" id="A0A316TZS9"/>
<evidence type="ECO:0000256" key="2">
    <source>
        <dbReference type="SAM" id="Phobius"/>
    </source>
</evidence>
<dbReference type="SUPFAM" id="SSF81324">
    <property type="entry name" value="Voltage-gated potassium channels"/>
    <property type="match status" value="1"/>
</dbReference>
<dbReference type="InterPro" id="IPR006037">
    <property type="entry name" value="RCK_C"/>
</dbReference>
<dbReference type="Proteomes" id="UP000245533">
    <property type="component" value="Unassembled WGS sequence"/>
</dbReference>
<dbReference type="GO" id="GO:0006813">
    <property type="term" value="P:potassium ion transport"/>
    <property type="evidence" value="ECO:0007669"/>
    <property type="project" value="InterPro"/>
</dbReference>